<dbReference type="Pfam" id="PF03457">
    <property type="entry name" value="HA"/>
    <property type="match status" value="3"/>
</dbReference>
<feature type="compositionally biased region" description="Basic residues" evidence="1">
    <location>
        <begin position="711"/>
        <end position="730"/>
    </location>
</feature>
<feature type="region of interest" description="Disordered" evidence="1">
    <location>
        <begin position="325"/>
        <end position="358"/>
    </location>
</feature>
<feature type="compositionally biased region" description="Polar residues" evidence="1">
    <location>
        <begin position="1150"/>
        <end position="1180"/>
    </location>
</feature>
<gene>
    <name evidence="3" type="ORF">FRACYDRAFT_234294</name>
</gene>
<feature type="compositionally biased region" description="Low complexity" evidence="1">
    <location>
        <begin position="1"/>
        <end position="55"/>
    </location>
</feature>
<feature type="domain" description="Helicase-associated" evidence="2">
    <location>
        <begin position="977"/>
        <end position="1058"/>
    </location>
</feature>
<accession>A0A1E7FS57</accession>
<reference evidence="3 4" key="1">
    <citation type="submission" date="2016-09" db="EMBL/GenBank/DDBJ databases">
        <title>Extensive genetic diversity and differential bi-allelic expression allows diatom success in the polar Southern Ocean.</title>
        <authorList>
            <consortium name="DOE Joint Genome Institute"/>
            <person name="Mock T."/>
            <person name="Otillar R.P."/>
            <person name="Strauss J."/>
            <person name="Dupont C."/>
            <person name="Frickenhaus S."/>
            <person name="Maumus F."/>
            <person name="Mcmullan M."/>
            <person name="Sanges R."/>
            <person name="Schmutz J."/>
            <person name="Toseland A."/>
            <person name="Valas R."/>
            <person name="Veluchamy A."/>
            <person name="Ward B.J."/>
            <person name="Allen A."/>
            <person name="Barry K."/>
            <person name="Falciatore A."/>
            <person name="Ferrante M."/>
            <person name="Fortunato A.E."/>
            <person name="Gloeckner G."/>
            <person name="Gruber A."/>
            <person name="Hipkin R."/>
            <person name="Janech M."/>
            <person name="Kroth P."/>
            <person name="Leese F."/>
            <person name="Lindquist E."/>
            <person name="Lyon B.R."/>
            <person name="Martin J."/>
            <person name="Mayer C."/>
            <person name="Parker M."/>
            <person name="Quesneville H."/>
            <person name="Raymond J."/>
            <person name="Uhlig C."/>
            <person name="Valentin K.U."/>
            <person name="Worden A.Z."/>
            <person name="Armbrust E.V."/>
            <person name="Bowler C."/>
            <person name="Green B."/>
            <person name="Moulton V."/>
            <person name="Van Oosterhout C."/>
            <person name="Grigoriev I."/>
        </authorList>
    </citation>
    <scope>NUCLEOTIDE SEQUENCE [LARGE SCALE GENOMIC DNA]</scope>
    <source>
        <strain evidence="3 4">CCMP1102</strain>
    </source>
</reference>
<dbReference type="KEGG" id="fcy:FRACYDRAFT_234294"/>
<feature type="compositionally biased region" description="Low complexity" evidence="1">
    <location>
        <begin position="733"/>
        <end position="746"/>
    </location>
</feature>
<feature type="compositionally biased region" description="Polar residues" evidence="1">
    <location>
        <begin position="834"/>
        <end position="888"/>
    </location>
</feature>
<feature type="domain" description="Helicase-associated" evidence="2">
    <location>
        <begin position="889"/>
        <end position="967"/>
    </location>
</feature>
<dbReference type="EMBL" id="KV784354">
    <property type="protein sequence ID" value="OEU20663.1"/>
    <property type="molecule type" value="Genomic_DNA"/>
</dbReference>
<feature type="region of interest" description="Disordered" evidence="1">
    <location>
        <begin position="207"/>
        <end position="233"/>
    </location>
</feature>
<feature type="domain" description="Helicase-associated" evidence="2">
    <location>
        <begin position="1066"/>
        <end position="1136"/>
    </location>
</feature>
<feature type="compositionally biased region" description="Basic and acidic residues" evidence="1">
    <location>
        <begin position="792"/>
        <end position="807"/>
    </location>
</feature>
<feature type="compositionally biased region" description="Polar residues" evidence="1">
    <location>
        <begin position="1249"/>
        <end position="1272"/>
    </location>
</feature>
<feature type="region of interest" description="Disordered" evidence="1">
    <location>
        <begin position="256"/>
        <end position="290"/>
    </location>
</feature>
<organism evidence="3 4">
    <name type="scientific">Fragilariopsis cylindrus CCMP1102</name>
    <dbReference type="NCBI Taxonomy" id="635003"/>
    <lineage>
        <taxon>Eukaryota</taxon>
        <taxon>Sar</taxon>
        <taxon>Stramenopiles</taxon>
        <taxon>Ochrophyta</taxon>
        <taxon>Bacillariophyta</taxon>
        <taxon>Bacillariophyceae</taxon>
        <taxon>Bacillariophycidae</taxon>
        <taxon>Bacillariales</taxon>
        <taxon>Bacillariaceae</taxon>
        <taxon>Fragilariopsis</taxon>
    </lineage>
</organism>
<evidence type="ECO:0000256" key="1">
    <source>
        <dbReference type="SAM" id="MobiDB-lite"/>
    </source>
</evidence>
<feature type="region of interest" description="Disordered" evidence="1">
    <location>
        <begin position="1150"/>
        <end position="1184"/>
    </location>
</feature>
<dbReference type="Gene3D" id="6.10.140.530">
    <property type="match status" value="3"/>
</dbReference>
<protein>
    <recommendedName>
        <fullName evidence="2">Helicase-associated domain-containing protein</fullName>
    </recommendedName>
</protein>
<feature type="region of interest" description="Disordered" evidence="1">
    <location>
        <begin position="1249"/>
        <end position="1282"/>
    </location>
</feature>
<feature type="region of interest" description="Disordered" evidence="1">
    <location>
        <begin position="1"/>
        <end position="58"/>
    </location>
</feature>
<dbReference type="Proteomes" id="UP000095751">
    <property type="component" value="Unassembled WGS sequence"/>
</dbReference>
<dbReference type="InterPro" id="IPR005114">
    <property type="entry name" value="Helicase_assoc"/>
</dbReference>
<feature type="compositionally biased region" description="Basic and acidic residues" evidence="1">
    <location>
        <begin position="334"/>
        <end position="345"/>
    </location>
</feature>
<dbReference type="OrthoDB" id="48646at2759"/>
<feature type="region of interest" description="Disordered" evidence="1">
    <location>
        <begin position="395"/>
        <end position="438"/>
    </location>
</feature>
<evidence type="ECO:0000313" key="3">
    <source>
        <dbReference type="EMBL" id="OEU20663.1"/>
    </source>
</evidence>
<evidence type="ECO:0000259" key="2">
    <source>
        <dbReference type="Pfam" id="PF03457"/>
    </source>
</evidence>
<dbReference type="PANTHER" id="PTHR33418">
    <property type="entry name" value="HELICASE-ASSOCIATED"/>
    <property type="match status" value="1"/>
</dbReference>
<dbReference type="InParanoid" id="A0A1E7FS57"/>
<name>A0A1E7FS57_9STRA</name>
<feature type="region of interest" description="Disordered" evidence="1">
    <location>
        <begin position="66"/>
        <end position="85"/>
    </location>
</feature>
<sequence length="1282" mass="137666">MASKAAPAPAKSTPAQLPDNHATTNATTATTATTTPTATTATSSSHNTNSNNSSSLLPAIRRRRRDSSDDFNANGSLGSIGGSAVGSSVELSASGGGGGVAGGNSNINSNDKKRTSISPSGRRPFRKRKASVDFSFPALSMDDNDASYSIANTALLSQHHRHAKTPAATTAPVAERSISSSMLGSILPSSSTRCRLYSDLTMNESLAASNSSSKQQPQNNHFNSNSKQKEDQEQILPSMDALPPMEDLLPHIDHDTSSILLHPPESPTSSGNTLTNHSTHSSSHNTHTLRKRRAYSFASSVKSEGCGLDRLDTLGVEATISASRIRKGSSLTSEKSHGDKSHEASENSSTNNSYEGTLGSQSHRFLMEAFLGDGTESLVLNPSQRERLGSFDQAATVTGRSCTHTTTTNNHNGISRSKNNNNNDDDNNNNKSSSADNILISRERLSSIGGRRDRLDSWGGMSDLSYGMKDQNLESLGIGNASTGINNNSNNAAGSAVAPNNTASALAATIYTSLANDVTAAAQDGNESVSSFLINDETFPNRDRSNTMATMQTMQTVATDQSALLHTHNNALSGLDSEFPSDVHSFVKAAMASVEDQLADLATAVEAVSKDNNGDYESEISSTVSPMIGAASDIGSNISDSVVGRPRSSSISSLLQIAVDYDAVAAAVDAAEAAAGAIDLTNFTSSSTSKTPSITSAGISSSSSVGSHHSQMNRKQRARPLPIQKKKSRTTNKNSGKLPPSSSLKSSKNRTKKRSLAAESLHSAKKQRVATNSAVKKPPNTIQLKMPLIPRSKMDDRDMEKLRERARAAAGYVPPSATGSSIKATSLPPKKRTNTPMTPSTAPRPSMITSGSNFKTPIASNTAASKYTTPHSAYSRGTPSSATPKGQSSQKWESMFVCLVKFIAERKTEATAGMTDEQIKVWSWDGNVPTTFKTKDGKALGRWVNNQRSAKSKNTLKDERETRLVNAGLKWSVLASNSWNEMLEELRVYVNDQIKQGKKWDGNVPTNYRIKVSKDKAKLFVKDDDEDKNLGRWVNRQRSMFQAGKLRKDRQLSLEKIGLKWSMLATTSWESMFETLCQYVEEKKKGGAEWDGNVPANYRTEDIPPRALGRWINRQRSAYGKNKLKPEYVAKLNEIGLKWSIHERRPTYHQYTSARPETAASSSVVPELALSSSTPTQNTDAAKPQAALAASGVQKDSNVSDKENDAIIIESVRPDHIGSSEGNMKTVISKEKTESTIFCDDPKEACQSIPTGSEVGTSTKPCETLKSESSNAVKMPTTIGRQ</sequence>
<evidence type="ECO:0000313" key="4">
    <source>
        <dbReference type="Proteomes" id="UP000095751"/>
    </source>
</evidence>
<feature type="compositionally biased region" description="Polar residues" evidence="1">
    <location>
        <begin position="346"/>
        <end position="358"/>
    </location>
</feature>
<feature type="region of interest" description="Disordered" evidence="1">
    <location>
        <begin position="684"/>
        <end position="888"/>
    </location>
</feature>
<feature type="compositionally biased region" description="Low complexity" evidence="1">
    <location>
        <begin position="403"/>
        <end position="422"/>
    </location>
</feature>
<keyword evidence="4" id="KW-1185">Reference proteome</keyword>
<feature type="region of interest" description="Disordered" evidence="1">
    <location>
        <begin position="91"/>
        <end position="128"/>
    </location>
</feature>
<proteinExistence type="predicted"/>
<feature type="compositionally biased region" description="Low complexity" evidence="1">
    <location>
        <begin position="684"/>
        <end position="710"/>
    </location>
</feature>
<dbReference type="PANTHER" id="PTHR33418:SF1">
    <property type="entry name" value="HELICASE-ASSOCIATED DOMAIN-CONTAINING PROTEIN"/>
    <property type="match status" value="1"/>
</dbReference>
<feature type="compositionally biased region" description="Low complexity" evidence="1">
    <location>
        <begin position="268"/>
        <end position="286"/>
    </location>
</feature>
<feature type="compositionally biased region" description="Low complexity" evidence="1">
    <location>
        <begin position="209"/>
        <end position="220"/>
    </location>
</feature>